<sequence>MFALALGGFGIGTTEYVAMGLLPEIAADLGITEPTAGHTISAYALGVVVGAPLFAVLAARVPRKTLLAALMAVFTLGNAASVAASGYGLLVAARFLAGLPHGAYFGVAALVAAHLAGPQRRARAVAQVMLGLSVANVVGVPAASWLGQALGWRTAFGLVVIIGAATVAAITAWVPKVSMPVTHPITELGALRRRQVWLTLIVATVGFAGCFAVYTYLATTLTDVTGVARSTVPIGLAVYGAGMVVGSLAGGRIADRALIPGLIGGMIVYATLLGLFVAGARHPVTAFVLLFLIGATNAALIPGLQTRLMDVAAEAQSLAASLNHAALNAANALGAWLGGLVIAAGLGYTAPAAVGSVLALAGVAVLAVSVRLDTVPPDRIRRLRRIR</sequence>
<evidence type="ECO:0000313" key="9">
    <source>
        <dbReference type="Proteomes" id="UP001275440"/>
    </source>
</evidence>
<dbReference type="InterPro" id="IPR020846">
    <property type="entry name" value="MFS_dom"/>
</dbReference>
<protein>
    <submittedName>
        <fullName evidence="8">MFS transporter</fullName>
    </submittedName>
</protein>
<dbReference type="InterPro" id="IPR036259">
    <property type="entry name" value="MFS_trans_sf"/>
</dbReference>
<feature type="transmembrane region" description="Helical" evidence="6">
    <location>
        <begin position="128"/>
        <end position="146"/>
    </location>
</feature>
<name>A0ABU3WLC9_9NOCA</name>
<feature type="transmembrane region" description="Helical" evidence="6">
    <location>
        <begin position="66"/>
        <end position="89"/>
    </location>
</feature>
<dbReference type="Proteomes" id="UP001275440">
    <property type="component" value="Unassembled WGS sequence"/>
</dbReference>
<dbReference type="Gene3D" id="1.20.1250.20">
    <property type="entry name" value="MFS general substrate transporter like domains"/>
    <property type="match status" value="2"/>
</dbReference>
<evidence type="ECO:0000256" key="2">
    <source>
        <dbReference type="ARBA" id="ARBA00022475"/>
    </source>
</evidence>
<gene>
    <name evidence="8" type="ORF">F8M49_04105</name>
</gene>
<dbReference type="PANTHER" id="PTHR43124">
    <property type="entry name" value="PURINE EFFLUX PUMP PBUE"/>
    <property type="match status" value="1"/>
</dbReference>
<feature type="transmembrane region" description="Helical" evidence="6">
    <location>
        <begin position="257"/>
        <end position="278"/>
    </location>
</feature>
<keyword evidence="2" id="KW-1003">Cell membrane</keyword>
<organism evidence="8 9">
    <name type="scientific">Rhodococcus zopfii</name>
    <dbReference type="NCBI Taxonomy" id="43772"/>
    <lineage>
        <taxon>Bacteria</taxon>
        <taxon>Bacillati</taxon>
        <taxon>Actinomycetota</taxon>
        <taxon>Actinomycetes</taxon>
        <taxon>Mycobacteriales</taxon>
        <taxon>Nocardiaceae</taxon>
        <taxon>Rhodococcus</taxon>
    </lineage>
</organism>
<feature type="transmembrane region" description="Helical" evidence="6">
    <location>
        <begin position="325"/>
        <end position="346"/>
    </location>
</feature>
<keyword evidence="9" id="KW-1185">Reference proteome</keyword>
<comment type="caution">
    <text evidence="8">The sequence shown here is derived from an EMBL/GenBank/DDBJ whole genome shotgun (WGS) entry which is preliminary data.</text>
</comment>
<feature type="transmembrane region" description="Helical" evidence="6">
    <location>
        <begin position="95"/>
        <end position="116"/>
    </location>
</feature>
<dbReference type="PANTHER" id="PTHR43124:SF3">
    <property type="entry name" value="CHLORAMPHENICOL EFFLUX PUMP RV0191"/>
    <property type="match status" value="1"/>
</dbReference>
<feature type="transmembrane region" description="Helical" evidence="6">
    <location>
        <begin position="196"/>
        <end position="218"/>
    </location>
</feature>
<accession>A0ABU3WLC9</accession>
<feature type="transmembrane region" description="Helical" evidence="6">
    <location>
        <begin position="352"/>
        <end position="372"/>
    </location>
</feature>
<evidence type="ECO:0000256" key="5">
    <source>
        <dbReference type="ARBA" id="ARBA00023136"/>
    </source>
</evidence>
<keyword evidence="4 6" id="KW-1133">Transmembrane helix</keyword>
<dbReference type="PROSITE" id="PS50850">
    <property type="entry name" value="MFS"/>
    <property type="match status" value="1"/>
</dbReference>
<reference evidence="8 9" key="1">
    <citation type="submission" date="2019-10" db="EMBL/GenBank/DDBJ databases">
        <title>Draft Genome Assembly of Rhodococcus zopfii DSM44189.</title>
        <authorList>
            <person name="Sutton J.M."/>
            <person name="Akob D.M."/>
            <person name="Bushman T.J."/>
        </authorList>
    </citation>
    <scope>NUCLEOTIDE SEQUENCE [LARGE SCALE GENOMIC DNA]</scope>
    <source>
        <strain evidence="8 9">DSM 44189</strain>
    </source>
</reference>
<dbReference type="EMBL" id="WBMO01000001">
    <property type="protein sequence ID" value="MDV2474808.1"/>
    <property type="molecule type" value="Genomic_DNA"/>
</dbReference>
<proteinExistence type="predicted"/>
<keyword evidence="5 6" id="KW-0472">Membrane</keyword>
<dbReference type="InterPro" id="IPR011701">
    <property type="entry name" value="MFS"/>
</dbReference>
<dbReference type="SUPFAM" id="SSF103473">
    <property type="entry name" value="MFS general substrate transporter"/>
    <property type="match status" value="1"/>
</dbReference>
<evidence type="ECO:0000256" key="6">
    <source>
        <dbReference type="SAM" id="Phobius"/>
    </source>
</evidence>
<dbReference type="InterPro" id="IPR050189">
    <property type="entry name" value="MFS_Efflux_Transporters"/>
</dbReference>
<keyword evidence="3 6" id="KW-0812">Transmembrane</keyword>
<evidence type="ECO:0000256" key="4">
    <source>
        <dbReference type="ARBA" id="ARBA00022989"/>
    </source>
</evidence>
<evidence type="ECO:0000313" key="8">
    <source>
        <dbReference type="EMBL" id="MDV2474808.1"/>
    </source>
</evidence>
<feature type="transmembrane region" description="Helical" evidence="6">
    <location>
        <begin position="284"/>
        <end position="304"/>
    </location>
</feature>
<evidence type="ECO:0000256" key="1">
    <source>
        <dbReference type="ARBA" id="ARBA00004651"/>
    </source>
</evidence>
<evidence type="ECO:0000259" key="7">
    <source>
        <dbReference type="PROSITE" id="PS50850"/>
    </source>
</evidence>
<dbReference type="CDD" id="cd17324">
    <property type="entry name" value="MFS_NepI_like"/>
    <property type="match status" value="1"/>
</dbReference>
<feature type="domain" description="Major facilitator superfamily (MFS) profile" evidence="7">
    <location>
        <begin position="1"/>
        <end position="379"/>
    </location>
</feature>
<dbReference type="Pfam" id="PF07690">
    <property type="entry name" value="MFS_1"/>
    <property type="match status" value="1"/>
</dbReference>
<feature type="transmembrane region" description="Helical" evidence="6">
    <location>
        <begin position="40"/>
        <end position="59"/>
    </location>
</feature>
<feature type="transmembrane region" description="Helical" evidence="6">
    <location>
        <begin position="230"/>
        <end position="250"/>
    </location>
</feature>
<evidence type="ECO:0000256" key="3">
    <source>
        <dbReference type="ARBA" id="ARBA00022692"/>
    </source>
</evidence>
<feature type="transmembrane region" description="Helical" evidence="6">
    <location>
        <begin position="152"/>
        <end position="175"/>
    </location>
</feature>
<comment type="subcellular location">
    <subcellularLocation>
        <location evidence="1">Cell membrane</location>
        <topology evidence="1">Multi-pass membrane protein</topology>
    </subcellularLocation>
</comment>